<dbReference type="OMA" id="SHDIRYG"/>
<feature type="signal peptide" evidence="4">
    <location>
        <begin position="1"/>
        <end position="22"/>
    </location>
</feature>
<feature type="chain" id="PRO_5008788835" description="MIR domain-containing protein" evidence="4">
    <location>
        <begin position="23"/>
        <end position="219"/>
    </location>
</feature>
<name>R7V947_CAPTE</name>
<dbReference type="EnsemblMetazoa" id="CapteT174480">
    <property type="protein sequence ID" value="CapteP174480"/>
    <property type="gene ID" value="CapteG174480"/>
</dbReference>
<dbReference type="GO" id="GO:0005576">
    <property type="term" value="C:extracellular region"/>
    <property type="evidence" value="ECO:0007669"/>
    <property type="project" value="UniProtKB-SubCell"/>
</dbReference>
<dbReference type="PANTHER" id="PTHR46809:SF2">
    <property type="entry name" value="GH21273P"/>
    <property type="match status" value="1"/>
</dbReference>
<dbReference type="AlphaFoldDB" id="R7V947"/>
<dbReference type="FunFam" id="2.80.10.50:FF:000023">
    <property type="entry name" value="Stromal cell-derived factor 2-like 1"/>
    <property type="match status" value="1"/>
</dbReference>
<proteinExistence type="predicted"/>
<evidence type="ECO:0000256" key="4">
    <source>
        <dbReference type="SAM" id="SignalP"/>
    </source>
</evidence>
<reference evidence="6 8" key="2">
    <citation type="journal article" date="2013" name="Nature">
        <title>Insights into bilaterian evolution from three spiralian genomes.</title>
        <authorList>
            <person name="Simakov O."/>
            <person name="Marletaz F."/>
            <person name="Cho S.J."/>
            <person name="Edsinger-Gonzales E."/>
            <person name="Havlak P."/>
            <person name="Hellsten U."/>
            <person name="Kuo D.H."/>
            <person name="Larsson T."/>
            <person name="Lv J."/>
            <person name="Arendt D."/>
            <person name="Savage R."/>
            <person name="Osoegawa K."/>
            <person name="de Jong P."/>
            <person name="Grimwood J."/>
            <person name="Chapman J.A."/>
            <person name="Shapiro H."/>
            <person name="Aerts A."/>
            <person name="Otillar R.P."/>
            <person name="Terry A.Y."/>
            <person name="Boore J.L."/>
            <person name="Grigoriev I.V."/>
            <person name="Lindberg D.R."/>
            <person name="Seaver E.C."/>
            <person name="Weisblat D.A."/>
            <person name="Putnam N.H."/>
            <person name="Rokhsar D.S."/>
        </authorList>
    </citation>
    <scope>NUCLEOTIDE SEQUENCE</scope>
    <source>
        <strain evidence="6 8">I ESC-2004</strain>
    </source>
</reference>
<dbReference type="GO" id="GO:0032991">
    <property type="term" value="C:protein-containing complex"/>
    <property type="evidence" value="ECO:0007669"/>
    <property type="project" value="UniProtKB-ARBA"/>
</dbReference>
<feature type="domain" description="MIR" evidence="5">
    <location>
        <begin position="146"/>
        <end position="200"/>
    </location>
</feature>
<dbReference type="InterPro" id="IPR036300">
    <property type="entry name" value="MIR_dom_sf"/>
</dbReference>
<dbReference type="PANTHER" id="PTHR46809">
    <property type="entry name" value="STROMAL CELL-DERIVED FACTOR 2-LIKE PROTEIN"/>
    <property type="match status" value="1"/>
</dbReference>
<sequence length="219" mass="24345">MELLQALLNFSVLFACVALVQCKKFQFNYVTCGSSLKLVNTRSNVRLHSHDVKYGSGSGQQSVTAVDSTDDNNSYWQVQAPTTGAECPRGKPIECGQIIRLLHVTTKKNLHSHHFSSPLSRNLEVSAFGEEGVGDDGDHWSVVCSGKYWQRDEKIRLKHVVTDHYLHVTGDSFGRPIHGQREVSGYSAPNDLNYWKAAEGIFVKPVDGPGSEDLIHDEF</sequence>
<evidence type="ECO:0000313" key="6">
    <source>
        <dbReference type="EMBL" id="ELU12245.1"/>
    </source>
</evidence>
<keyword evidence="8" id="KW-1185">Reference proteome</keyword>
<evidence type="ECO:0000313" key="8">
    <source>
        <dbReference type="Proteomes" id="UP000014760"/>
    </source>
</evidence>
<feature type="domain" description="MIR" evidence="5">
    <location>
        <begin position="90"/>
        <end position="145"/>
    </location>
</feature>
<dbReference type="SMART" id="SM00472">
    <property type="entry name" value="MIR"/>
    <property type="match status" value="3"/>
</dbReference>
<dbReference type="EMBL" id="KB296106">
    <property type="protein sequence ID" value="ELU12245.1"/>
    <property type="molecule type" value="Genomic_DNA"/>
</dbReference>
<dbReference type="HOGENOM" id="CLU_078126_1_0_1"/>
<dbReference type="InterPro" id="IPR016093">
    <property type="entry name" value="MIR_motif"/>
</dbReference>
<evidence type="ECO:0000313" key="7">
    <source>
        <dbReference type="EnsemblMetazoa" id="CapteP174480"/>
    </source>
</evidence>
<dbReference type="OrthoDB" id="5588846at2759"/>
<dbReference type="Gene3D" id="2.80.10.50">
    <property type="match status" value="1"/>
</dbReference>
<dbReference type="Pfam" id="PF02815">
    <property type="entry name" value="MIR"/>
    <property type="match status" value="1"/>
</dbReference>
<organism evidence="6">
    <name type="scientific">Capitella teleta</name>
    <name type="common">Polychaete worm</name>
    <dbReference type="NCBI Taxonomy" id="283909"/>
    <lineage>
        <taxon>Eukaryota</taxon>
        <taxon>Metazoa</taxon>
        <taxon>Spiralia</taxon>
        <taxon>Lophotrochozoa</taxon>
        <taxon>Annelida</taxon>
        <taxon>Polychaeta</taxon>
        <taxon>Sedentaria</taxon>
        <taxon>Scolecida</taxon>
        <taxon>Capitellidae</taxon>
        <taxon>Capitella</taxon>
    </lineage>
</organism>
<accession>R7V947</accession>
<evidence type="ECO:0000256" key="3">
    <source>
        <dbReference type="ARBA" id="ARBA00022737"/>
    </source>
</evidence>
<dbReference type="FunCoup" id="R7V947">
    <property type="interactions" value="1299"/>
</dbReference>
<dbReference type="Proteomes" id="UP000014760">
    <property type="component" value="Unassembled WGS sequence"/>
</dbReference>
<dbReference type="STRING" id="283909.R7V947"/>
<gene>
    <name evidence="6" type="ORF">CAPTEDRAFT_174480</name>
</gene>
<evidence type="ECO:0000259" key="5">
    <source>
        <dbReference type="PROSITE" id="PS50919"/>
    </source>
</evidence>
<keyword evidence="2 4" id="KW-0732">Signal</keyword>
<feature type="domain" description="MIR" evidence="5">
    <location>
        <begin position="27"/>
        <end position="81"/>
    </location>
</feature>
<dbReference type="GO" id="GO:0005783">
    <property type="term" value="C:endoplasmic reticulum"/>
    <property type="evidence" value="ECO:0007669"/>
    <property type="project" value="UniProtKB-ARBA"/>
</dbReference>
<dbReference type="PROSITE" id="PS50919">
    <property type="entry name" value="MIR"/>
    <property type="match status" value="3"/>
</dbReference>
<comment type="subcellular location">
    <subcellularLocation>
        <location evidence="1">Secreted</location>
    </subcellularLocation>
</comment>
<reference evidence="7" key="3">
    <citation type="submission" date="2015-06" db="UniProtKB">
        <authorList>
            <consortium name="EnsemblMetazoa"/>
        </authorList>
    </citation>
    <scope>IDENTIFICATION</scope>
</reference>
<dbReference type="EMBL" id="AMQN01005463">
    <property type="status" value="NOT_ANNOTATED_CDS"/>
    <property type="molecule type" value="Genomic_DNA"/>
</dbReference>
<protein>
    <recommendedName>
        <fullName evidence="5">MIR domain-containing protein</fullName>
    </recommendedName>
</protein>
<reference evidence="8" key="1">
    <citation type="submission" date="2012-12" db="EMBL/GenBank/DDBJ databases">
        <authorList>
            <person name="Hellsten U."/>
            <person name="Grimwood J."/>
            <person name="Chapman J.A."/>
            <person name="Shapiro H."/>
            <person name="Aerts A."/>
            <person name="Otillar R.P."/>
            <person name="Terry A.Y."/>
            <person name="Boore J.L."/>
            <person name="Simakov O."/>
            <person name="Marletaz F."/>
            <person name="Cho S.-J."/>
            <person name="Edsinger-Gonzales E."/>
            <person name="Havlak P."/>
            <person name="Kuo D.-H."/>
            <person name="Larsson T."/>
            <person name="Lv J."/>
            <person name="Arendt D."/>
            <person name="Savage R."/>
            <person name="Osoegawa K."/>
            <person name="de Jong P."/>
            <person name="Lindberg D.R."/>
            <person name="Seaver E.C."/>
            <person name="Weisblat D.A."/>
            <person name="Putnam N.H."/>
            <person name="Grigoriev I.V."/>
            <person name="Rokhsar D.S."/>
        </authorList>
    </citation>
    <scope>NUCLEOTIDE SEQUENCE</scope>
    <source>
        <strain evidence="8">I ESC-2004</strain>
    </source>
</reference>
<evidence type="ECO:0000256" key="1">
    <source>
        <dbReference type="ARBA" id="ARBA00004613"/>
    </source>
</evidence>
<dbReference type="CDD" id="cd23293">
    <property type="entry name" value="beta-trefoil_MIR_SDF2_meta"/>
    <property type="match status" value="1"/>
</dbReference>
<dbReference type="SUPFAM" id="SSF82109">
    <property type="entry name" value="MIR domain"/>
    <property type="match status" value="1"/>
</dbReference>
<keyword evidence="3" id="KW-0677">Repeat</keyword>
<evidence type="ECO:0000256" key="2">
    <source>
        <dbReference type="ARBA" id="ARBA00022729"/>
    </source>
</evidence>